<feature type="chain" id="PRO_5012856618" description="TolC family protein" evidence="2">
    <location>
        <begin position="20"/>
        <end position="496"/>
    </location>
</feature>
<dbReference type="Gene3D" id="1.20.1600.10">
    <property type="entry name" value="Outer membrane efflux proteins (OEP)"/>
    <property type="match status" value="1"/>
</dbReference>
<dbReference type="Proteomes" id="UP000218775">
    <property type="component" value="Unassembled WGS sequence"/>
</dbReference>
<protein>
    <recommendedName>
        <fullName evidence="5">TolC family protein</fullName>
    </recommendedName>
</protein>
<comment type="similarity">
    <text evidence="1">Belongs to the outer membrane factor (OMF) (TC 1.B.17) family.</text>
</comment>
<dbReference type="InterPro" id="IPR003423">
    <property type="entry name" value="OMP_efflux"/>
</dbReference>
<dbReference type="InterPro" id="IPR028351">
    <property type="entry name" value="CyaE"/>
</dbReference>
<keyword evidence="2" id="KW-0732">Signal</keyword>
<dbReference type="SUPFAM" id="SSF56954">
    <property type="entry name" value="Outer membrane efflux proteins (OEP)"/>
    <property type="match status" value="1"/>
</dbReference>
<organism evidence="3 4">
    <name type="scientific">Aerophobetes bacterium</name>
    <dbReference type="NCBI Taxonomy" id="2030807"/>
    <lineage>
        <taxon>Bacteria</taxon>
        <taxon>Candidatus Aerophobota</taxon>
    </lineage>
</organism>
<evidence type="ECO:0008006" key="5">
    <source>
        <dbReference type="Google" id="ProtNLM"/>
    </source>
</evidence>
<accession>A0A2A4X2P9</accession>
<sequence>MNKLILVSTILLLPGCALKDASNPYCKAPMNPTSIWVAPKTALTRIHIIEENVTNKTVIEKLSETTPLTLAEIIDIALMANPDTKKSWANAREEAAVFGQSLKNYFILATLNGKYDLERRRQYSTRTFQNHIDFYDRDYGAEIDLSYILLDFGQTRYSSKAALEALFSADWSHNSVLQKTMKSVMDDFYNYLLEQQLLKAQEMDLINAEVTLESTQEKFKLGLADVSDVVQATTSYLKQQLDLVSQEQSTHQAYTLIVENMGYSSDAQFVFQNFPKEVLTFTPEKLDSLIEKAVINRPDLLSKESTVKSKEAALKASKLSRLPVVNTSLDLARLYYHEPMVGTGLTKYTTTISLSLPLFQGFYISNAIKKGQSQLTAALSDLKKLRLEIEQEVSNYRVSVILSKKALKYAKAYLESANEDYAVYLDKYRAGTTNIVDLIQAQTAVSDARAKKAKSEQQWYSSVADLTYSLGLLLPSRVSSDQARLKLGESESEKAY</sequence>
<dbReference type="PANTHER" id="PTHR30203:SF29">
    <property type="entry name" value="PROTEIN CYAE"/>
    <property type="match status" value="1"/>
</dbReference>
<reference evidence="4" key="1">
    <citation type="submission" date="2017-08" db="EMBL/GenBank/DDBJ databases">
        <title>A dynamic microbial community with high functional redundancy inhabits the cold, oxic subseafloor aquifer.</title>
        <authorList>
            <person name="Tully B.J."/>
            <person name="Wheat C.G."/>
            <person name="Glazer B.T."/>
            <person name="Huber J.A."/>
        </authorList>
    </citation>
    <scope>NUCLEOTIDE SEQUENCE [LARGE SCALE GENOMIC DNA]</scope>
</reference>
<evidence type="ECO:0000256" key="1">
    <source>
        <dbReference type="ARBA" id="ARBA00007613"/>
    </source>
</evidence>
<dbReference type="AlphaFoldDB" id="A0A2A4X2P9"/>
<dbReference type="PANTHER" id="PTHR30203">
    <property type="entry name" value="OUTER MEMBRANE CATION EFFLUX PROTEIN"/>
    <property type="match status" value="1"/>
</dbReference>
<proteinExistence type="inferred from homology"/>
<name>A0A2A4X2P9_UNCAE</name>
<evidence type="ECO:0000313" key="4">
    <source>
        <dbReference type="Proteomes" id="UP000218775"/>
    </source>
</evidence>
<evidence type="ECO:0000256" key="2">
    <source>
        <dbReference type="SAM" id="SignalP"/>
    </source>
</evidence>
<gene>
    <name evidence="3" type="ORF">COB21_04520</name>
</gene>
<feature type="signal peptide" evidence="2">
    <location>
        <begin position="1"/>
        <end position="19"/>
    </location>
</feature>
<dbReference type="PIRSF" id="PIRSF001892">
    <property type="entry name" value="CyaE"/>
    <property type="match status" value="1"/>
</dbReference>
<dbReference type="GO" id="GO:0015562">
    <property type="term" value="F:efflux transmembrane transporter activity"/>
    <property type="evidence" value="ECO:0007669"/>
    <property type="project" value="InterPro"/>
</dbReference>
<dbReference type="EMBL" id="NVUK01000030">
    <property type="protein sequence ID" value="PCI76327.1"/>
    <property type="molecule type" value="Genomic_DNA"/>
</dbReference>
<evidence type="ECO:0000313" key="3">
    <source>
        <dbReference type="EMBL" id="PCI76327.1"/>
    </source>
</evidence>
<dbReference type="Pfam" id="PF02321">
    <property type="entry name" value="OEP"/>
    <property type="match status" value="2"/>
</dbReference>
<comment type="caution">
    <text evidence="3">The sequence shown here is derived from an EMBL/GenBank/DDBJ whole genome shotgun (WGS) entry which is preliminary data.</text>
</comment>
<dbReference type="InterPro" id="IPR010131">
    <property type="entry name" value="MdtP/NodT-like"/>
</dbReference>